<dbReference type="AlphaFoldDB" id="A0AAJ0DWG5"/>
<evidence type="ECO:0000313" key="2">
    <source>
        <dbReference type="Proteomes" id="UP001240678"/>
    </source>
</evidence>
<gene>
    <name evidence="1" type="ORF">CCOS01_11900</name>
</gene>
<dbReference type="GeneID" id="85343598"/>
<dbReference type="GO" id="GO:0004497">
    <property type="term" value="F:monooxygenase activity"/>
    <property type="evidence" value="ECO:0007669"/>
    <property type="project" value="UniProtKB-KW"/>
</dbReference>
<proteinExistence type="predicted"/>
<sequence length="67" mass="8080">MNLAYTEMRSVLSRINWHSEMRLSSENRRWIELQEARVVWEKPASKMCCHLGNRLRQKPRRHFLGGV</sequence>
<name>A0AAJ0DWG5_9PEZI</name>
<accession>A0AAJ0DWG5</accession>
<evidence type="ECO:0000313" key="1">
    <source>
        <dbReference type="EMBL" id="KAK1517643.1"/>
    </source>
</evidence>
<reference evidence="1 2" key="1">
    <citation type="submission" date="2016-10" db="EMBL/GenBank/DDBJ databases">
        <title>The genome sequence of Colletotrichum fioriniae PJ7.</title>
        <authorList>
            <person name="Baroncelli R."/>
        </authorList>
    </citation>
    <scope>NUCLEOTIDE SEQUENCE [LARGE SCALE GENOMIC DNA]</scope>
    <source>
        <strain evidence="1 2">IMI 309622</strain>
    </source>
</reference>
<keyword evidence="2" id="KW-1185">Reference proteome</keyword>
<dbReference type="EMBL" id="MOOE01000014">
    <property type="protein sequence ID" value="KAK1517643.1"/>
    <property type="molecule type" value="Genomic_DNA"/>
</dbReference>
<protein>
    <submittedName>
        <fullName evidence="1">Cytochrome P450 monooxygenase</fullName>
    </submittedName>
</protein>
<dbReference type="Proteomes" id="UP001240678">
    <property type="component" value="Unassembled WGS sequence"/>
</dbReference>
<dbReference type="RefSeq" id="XP_060308994.1">
    <property type="nucleotide sequence ID" value="XM_060460051.1"/>
</dbReference>
<comment type="caution">
    <text evidence="1">The sequence shown here is derived from an EMBL/GenBank/DDBJ whole genome shotgun (WGS) entry which is preliminary data.</text>
</comment>
<organism evidence="1 2">
    <name type="scientific">Colletotrichum costaricense</name>
    <dbReference type="NCBI Taxonomy" id="1209916"/>
    <lineage>
        <taxon>Eukaryota</taxon>
        <taxon>Fungi</taxon>
        <taxon>Dikarya</taxon>
        <taxon>Ascomycota</taxon>
        <taxon>Pezizomycotina</taxon>
        <taxon>Sordariomycetes</taxon>
        <taxon>Hypocreomycetidae</taxon>
        <taxon>Glomerellales</taxon>
        <taxon>Glomerellaceae</taxon>
        <taxon>Colletotrichum</taxon>
        <taxon>Colletotrichum acutatum species complex</taxon>
    </lineage>
</organism>
<keyword evidence="1" id="KW-0503">Monooxygenase</keyword>
<keyword evidence="1" id="KW-0560">Oxidoreductase</keyword>